<dbReference type="AlphaFoldDB" id="A0A7X3LT70"/>
<organism evidence="9 10">
    <name type="scientific">Stappia sediminis</name>
    <dbReference type="NCBI Taxonomy" id="2692190"/>
    <lineage>
        <taxon>Bacteria</taxon>
        <taxon>Pseudomonadati</taxon>
        <taxon>Pseudomonadota</taxon>
        <taxon>Alphaproteobacteria</taxon>
        <taxon>Hyphomicrobiales</taxon>
        <taxon>Stappiaceae</taxon>
        <taxon>Stappia</taxon>
    </lineage>
</organism>
<protein>
    <submittedName>
        <fullName evidence="9">Phosphatase PAP2 family protein</fullName>
    </submittedName>
</protein>
<evidence type="ECO:0000259" key="8">
    <source>
        <dbReference type="SMART" id="SM00014"/>
    </source>
</evidence>
<dbReference type="EMBL" id="WUMV01000003">
    <property type="protein sequence ID" value="MXN64659.1"/>
    <property type="molecule type" value="Genomic_DNA"/>
</dbReference>
<evidence type="ECO:0000256" key="7">
    <source>
        <dbReference type="SAM" id="Phobius"/>
    </source>
</evidence>
<evidence type="ECO:0000313" key="9">
    <source>
        <dbReference type="EMBL" id="MXN64659.1"/>
    </source>
</evidence>
<evidence type="ECO:0000256" key="5">
    <source>
        <dbReference type="ARBA" id="ARBA00022989"/>
    </source>
</evidence>
<keyword evidence="6 7" id="KW-0472">Membrane</keyword>
<accession>A0A7X3LT70</accession>
<feature type="transmembrane region" description="Helical" evidence="7">
    <location>
        <begin position="145"/>
        <end position="169"/>
    </location>
</feature>
<evidence type="ECO:0000256" key="4">
    <source>
        <dbReference type="ARBA" id="ARBA00022692"/>
    </source>
</evidence>
<feature type="transmembrane region" description="Helical" evidence="7">
    <location>
        <begin position="21"/>
        <end position="48"/>
    </location>
</feature>
<dbReference type="SUPFAM" id="SSF48317">
    <property type="entry name" value="Acid phosphatase/Vanadium-dependent haloperoxidase"/>
    <property type="match status" value="1"/>
</dbReference>
<feature type="transmembrane region" description="Helical" evidence="7">
    <location>
        <begin position="181"/>
        <end position="208"/>
    </location>
</feature>
<dbReference type="InterPro" id="IPR036938">
    <property type="entry name" value="PAP2/HPO_sf"/>
</dbReference>
<keyword evidence="3" id="KW-1003">Cell membrane</keyword>
<feature type="transmembrane region" description="Helical" evidence="7">
    <location>
        <begin position="60"/>
        <end position="80"/>
    </location>
</feature>
<feature type="transmembrane region" description="Helical" evidence="7">
    <location>
        <begin position="368"/>
        <end position="385"/>
    </location>
</feature>
<comment type="subcellular location">
    <subcellularLocation>
        <location evidence="1">Cell membrane</location>
        <topology evidence="1">Multi-pass membrane protein</topology>
    </subcellularLocation>
</comment>
<feature type="transmembrane region" description="Helical" evidence="7">
    <location>
        <begin position="452"/>
        <end position="470"/>
    </location>
</feature>
<keyword evidence="10" id="KW-1185">Reference proteome</keyword>
<evidence type="ECO:0000256" key="1">
    <source>
        <dbReference type="ARBA" id="ARBA00004651"/>
    </source>
</evidence>
<feature type="transmembrane region" description="Helical" evidence="7">
    <location>
        <begin position="242"/>
        <end position="266"/>
    </location>
</feature>
<evidence type="ECO:0000256" key="3">
    <source>
        <dbReference type="ARBA" id="ARBA00022475"/>
    </source>
</evidence>
<dbReference type="GO" id="GO:0005886">
    <property type="term" value="C:plasma membrane"/>
    <property type="evidence" value="ECO:0007669"/>
    <property type="project" value="UniProtKB-SubCell"/>
</dbReference>
<feature type="transmembrane region" description="Helical" evidence="7">
    <location>
        <begin position="294"/>
        <end position="318"/>
    </location>
</feature>
<dbReference type="InterPro" id="IPR032816">
    <property type="entry name" value="VTT_dom"/>
</dbReference>
<comment type="caution">
    <text evidence="9">The sequence shown here is derived from an EMBL/GenBank/DDBJ whole genome shotgun (WGS) entry which is preliminary data.</text>
</comment>
<dbReference type="PANTHER" id="PTHR30353:SF15">
    <property type="entry name" value="INNER MEMBRANE PROTEIN YABI"/>
    <property type="match status" value="1"/>
</dbReference>
<name>A0A7X3LT70_9HYPH</name>
<dbReference type="Proteomes" id="UP000433101">
    <property type="component" value="Unassembled WGS sequence"/>
</dbReference>
<evidence type="ECO:0000256" key="6">
    <source>
        <dbReference type="ARBA" id="ARBA00023136"/>
    </source>
</evidence>
<evidence type="ECO:0000313" key="10">
    <source>
        <dbReference type="Proteomes" id="UP000433101"/>
    </source>
</evidence>
<reference evidence="9 10" key="1">
    <citation type="submission" date="2019-12" db="EMBL/GenBank/DDBJ databases">
        <authorList>
            <person name="Li M."/>
        </authorList>
    </citation>
    <scope>NUCLEOTIDE SEQUENCE [LARGE SCALE GENOMIC DNA]</scope>
    <source>
        <strain evidence="9 10">GBMRC 2046</strain>
    </source>
</reference>
<keyword evidence="4 7" id="KW-0812">Transmembrane</keyword>
<comment type="similarity">
    <text evidence="2">Belongs to the DedA family.</text>
</comment>
<dbReference type="Pfam" id="PF14067">
    <property type="entry name" value="LssY_C"/>
    <property type="match status" value="1"/>
</dbReference>
<dbReference type="Pfam" id="PF01569">
    <property type="entry name" value="PAP2"/>
    <property type="match status" value="1"/>
</dbReference>
<dbReference type="InterPro" id="IPR025902">
    <property type="entry name" value="LssY-like-C_dom"/>
</dbReference>
<gene>
    <name evidence="9" type="ORF">GR183_07060</name>
</gene>
<proteinExistence type="inferred from homology"/>
<feature type="transmembrane region" description="Helical" evidence="7">
    <location>
        <begin position="423"/>
        <end position="445"/>
    </location>
</feature>
<feature type="transmembrane region" description="Helical" evidence="7">
    <location>
        <begin position="330"/>
        <end position="348"/>
    </location>
</feature>
<feature type="transmembrane region" description="Helical" evidence="7">
    <location>
        <begin position="397"/>
        <end position="417"/>
    </location>
</feature>
<dbReference type="SMART" id="SM00014">
    <property type="entry name" value="acidPPc"/>
    <property type="match status" value="1"/>
</dbReference>
<sequence length="667" mass="72693">MTDILQQLVNFIGEHPLLANFVVFMIAMGEALFLIGLVVPSTVVLVGAGTLVGLGKLDPWPIFIWTMLGAIAGDAVSYWVGHIYKGQLKTVWPFNRYRALVERGEEFFLRHGGKSVFIGRFVPGVKAIVPGIAGMVGMNATRFTVINVVSAFFWSIAHLGPGFIAGTAFSAVGEVSGRLATVLGVLVGILFVAVILGRWLILIVLPLFAGSRTAIYSRLAEKEGRFAGWLAKVFDPEHPRSAGMLVSAFLLLVTLPAFAAISLAVMPSGNSMERADTAIRNLFLSLRTPIGDDIMVFITMLGDGVVTSITTAVIAIYLFTRHAWRRGTGFLIAMAATALFVPLFKLLFHRSRPLDLFYTGADAFSFPSGHATINTVLIGIAMVLVAHDRSPLVKAGIFSVGIVYILAIAFSRIYLGAHWFSDVIGGLAFGTAMVSAFAFVFGSIHNEKIGRWWLAGIVTVTIIAVGGNHIDRSFDTARWDYAPQAPIVTMSEKDWLGGGWKELPARRIELNGETEEPLILQWTGDLAPLQEELVSLGYARAPRWSLATLTGFLVGQTPADALPALPRTHNGRAPSIVLIREDGEEKGRWVLRLWPTIYRIADGGLPRQVYVASLMHERVEYPLNELSTIRTDREEPEQGDNPLMLLPGTLMKTRANGAEVVLGGFRE</sequence>
<dbReference type="InterPro" id="IPR000326">
    <property type="entry name" value="PAP2/HPO"/>
</dbReference>
<dbReference type="Gene3D" id="1.20.144.10">
    <property type="entry name" value="Phosphatidic acid phosphatase type 2/haloperoxidase"/>
    <property type="match status" value="1"/>
</dbReference>
<dbReference type="Pfam" id="PF09335">
    <property type="entry name" value="VTT_dom"/>
    <property type="match status" value="1"/>
</dbReference>
<dbReference type="InterPro" id="IPR032818">
    <property type="entry name" value="DedA-like"/>
</dbReference>
<dbReference type="PANTHER" id="PTHR30353">
    <property type="entry name" value="INNER MEMBRANE PROTEIN DEDA-RELATED"/>
    <property type="match status" value="1"/>
</dbReference>
<feature type="domain" description="Phosphatidic acid phosphatase type 2/haloperoxidase" evidence="8">
    <location>
        <begin position="328"/>
        <end position="438"/>
    </location>
</feature>
<keyword evidence="5 7" id="KW-1133">Transmembrane helix</keyword>
<dbReference type="CDD" id="cd03392">
    <property type="entry name" value="PAP2_like_2"/>
    <property type="match status" value="1"/>
</dbReference>
<evidence type="ECO:0000256" key="2">
    <source>
        <dbReference type="ARBA" id="ARBA00010792"/>
    </source>
</evidence>